<evidence type="ECO:0000313" key="12">
    <source>
        <dbReference type="Proteomes" id="UP000515211"/>
    </source>
</evidence>
<proteinExistence type="inferred from homology"/>
<keyword evidence="5 9" id="KW-0067">ATP-binding</keyword>
<keyword evidence="2 9" id="KW-0227">DNA damage</keyword>
<evidence type="ECO:0000313" key="13">
    <source>
        <dbReference type="RefSeq" id="XP_052111982.1"/>
    </source>
</evidence>
<keyword evidence="1 9" id="KW-0547">Nucleotide-binding</keyword>
<keyword evidence="12" id="KW-1185">Reference proteome</keyword>
<dbReference type="InterPro" id="IPR051055">
    <property type="entry name" value="PIF1_helicase"/>
</dbReference>
<dbReference type="InterPro" id="IPR049163">
    <property type="entry name" value="Pif1-like_2B_dom"/>
</dbReference>
<evidence type="ECO:0000256" key="4">
    <source>
        <dbReference type="ARBA" id="ARBA00022806"/>
    </source>
</evidence>
<evidence type="ECO:0000259" key="10">
    <source>
        <dbReference type="Pfam" id="PF05970"/>
    </source>
</evidence>
<dbReference type="RefSeq" id="XP_052117390.1">
    <property type="nucleotide sequence ID" value="XM_052261430.1"/>
</dbReference>
<dbReference type="AlphaFoldDB" id="A0A9C6TJ59"/>
<dbReference type="GO" id="GO:0006281">
    <property type="term" value="P:DNA repair"/>
    <property type="evidence" value="ECO:0007669"/>
    <property type="project" value="UniProtKB-KW"/>
</dbReference>
<dbReference type="KEGG" id="adu:127747481"/>
<dbReference type="GeneID" id="127747481"/>
<dbReference type="EC" id="5.6.2.3" evidence="9"/>
<keyword evidence="9" id="KW-0233">DNA recombination</keyword>
<comment type="similarity">
    <text evidence="9">Belongs to the helicase family.</text>
</comment>
<dbReference type="GO" id="GO:0016787">
    <property type="term" value="F:hydrolase activity"/>
    <property type="evidence" value="ECO:0007669"/>
    <property type="project" value="UniProtKB-KW"/>
</dbReference>
<name>A0A9C6TJ59_ARADU</name>
<dbReference type="PANTHER" id="PTHR47642">
    <property type="entry name" value="ATP-DEPENDENT DNA HELICASE"/>
    <property type="match status" value="1"/>
</dbReference>
<sequence>MRSDIDDDCIRSSGDETDKLHKKSKQAVVISFLENDGYDGVSATLAYNLDGYVRNSRKMNFFTLRVALSAYRTFSTNGFSKQKTYINNKYKAETTTVTKRQIRRSKIQWTEEQKSVLSAIEQGKSVFITGSAGTGKTMLVIEVIKRLKKMHTPSKVFITASTGVAAVALKGQTLHSFGGIRGPFYHDPEKLFESILADKRAVRRWQTANALVVDECSMVDGELFDGLEYVARKVRGVDEMWGGIQMVVVGDFCQLPPIPNDSSKPVKYAFEARCWDESFHLQKDLTKVFRQSDPQFIELLQRMRKGEIISLDLSLLEKCYSERVCDSSVVKLFPLKKKVMEVNDNMLKSLQKDVTVYPAVDSGKDTWKKLLNQGIAPNQLELCEGSRVMLIKNLDVRKGLVNGATGTVVGFDNGLPIVKFDSGKVLTIKPAEWSIMEGDEVVAKRWQIPLILAWSQTIHKCQGMTLENVSINFSGSFGVGMVYTALSRVKTLAGLHLSGFKSSMIRMDPKVLEFYKKLCNKSLDTSCIESKDNSRRHSLSCTAKNAGAADNVGTVEKKCYFDLDGYLSRRLK</sequence>
<dbReference type="GO" id="GO:0000723">
    <property type="term" value="P:telomere maintenance"/>
    <property type="evidence" value="ECO:0007669"/>
    <property type="project" value="InterPro"/>
</dbReference>
<comment type="catalytic activity">
    <reaction evidence="9">
        <text>ATP + H2O = ADP + phosphate + H(+)</text>
        <dbReference type="Rhea" id="RHEA:13065"/>
        <dbReference type="ChEBI" id="CHEBI:15377"/>
        <dbReference type="ChEBI" id="CHEBI:15378"/>
        <dbReference type="ChEBI" id="CHEBI:30616"/>
        <dbReference type="ChEBI" id="CHEBI:43474"/>
        <dbReference type="ChEBI" id="CHEBI:456216"/>
        <dbReference type="EC" id="5.6.2.3"/>
    </reaction>
</comment>
<dbReference type="CDD" id="cd18809">
    <property type="entry name" value="SF1_C_RecD"/>
    <property type="match status" value="1"/>
</dbReference>
<dbReference type="Gene3D" id="2.30.30.940">
    <property type="match status" value="1"/>
</dbReference>
<dbReference type="InterPro" id="IPR027417">
    <property type="entry name" value="P-loop_NTPase"/>
</dbReference>
<dbReference type="GO" id="GO:0006310">
    <property type="term" value="P:DNA recombination"/>
    <property type="evidence" value="ECO:0007669"/>
    <property type="project" value="UniProtKB-KW"/>
</dbReference>
<organism evidence="12 14">
    <name type="scientific">Arachis duranensis</name>
    <name type="common">Wild peanut</name>
    <dbReference type="NCBI Taxonomy" id="130453"/>
    <lineage>
        <taxon>Eukaryota</taxon>
        <taxon>Viridiplantae</taxon>
        <taxon>Streptophyta</taxon>
        <taxon>Embryophyta</taxon>
        <taxon>Tracheophyta</taxon>
        <taxon>Spermatophyta</taxon>
        <taxon>Magnoliopsida</taxon>
        <taxon>eudicotyledons</taxon>
        <taxon>Gunneridae</taxon>
        <taxon>Pentapetalae</taxon>
        <taxon>rosids</taxon>
        <taxon>fabids</taxon>
        <taxon>Fabales</taxon>
        <taxon>Fabaceae</taxon>
        <taxon>Papilionoideae</taxon>
        <taxon>50 kb inversion clade</taxon>
        <taxon>dalbergioids sensu lato</taxon>
        <taxon>Dalbergieae</taxon>
        <taxon>Pterocarpus clade</taxon>
        <taxon>Arachis</taxon>
    </lineage>
</organism>
<evidence type="ECO:0000256" key="7">
    <source>
        <dbReference type="ARBA" id="ARBA00023204"/>
    </source>
</evidence>
<dbReference type="Pfam" id="PF21530">
    <property type="entry name" value="Pif1_2B_dom"/>
    <property type="match status" value="1"/>
</dbReference>
<dbReference type="PANTHER" id="PTHR47642:SF5">
    <property type="entry name" value="ATP-DEPENDENT DNA HELICASE"/>
    <property type="match status" value="1"/>
</dbReference>
<dbReference type="InterPro" id="IPR010285">
    <property type="entry name" value="DNA_helicase_pif1-like_DEAD"/>
</dbReference>
<reference evidence="13 14" key="2">
    <citation type="submission" date="2025-04" db="UniProtKB">
        <authorList>
            <consortium name="RefSeq"/>
        </authorList>
    </citation>
    <scope>IDENTIFICATION</scope>
    <source>
        <tissue evidence="13 14">Whole plant</tissue>
    </source>
</reference>
<evidence type="ECO:0000256" key="1">
    <source>
        <dbReference type="ARBA" id="ARBA00022741"/>
    </source>
</evidence>
<keyword evidence="3 9" id="KW-0378">Hydrolase</keyword>
<feature type="domain" description="DNA helicase Pif1-like 2B" evidence="11">
    <location>
        <begin position="370"/>
        <end position="411"/>
    </location>
</feature>
<evidence type="ECO:0000259" key="11">
    <source>
        <dbReference type="Pfam" id="PF21530"/>
    </source>
</evidence>
<protein>
    <recommendedName>
        <fullName evidence="9">ATP-dependent DNA helicase</fullName>
        <ecNumber evidence="9">5.6.2.3</ecNumber>
    </recommendedName>
</protein>
<dbReference type="RefSeq" id="XP_052111982.1">
    <property type="nucleotide sequence ID" value="XM_052256022.1"/>
</dbReference>
<dbReference type="Pfam" id="PF05970">
    <property type="entry name" value="PIF1"/>
    <property type="match status" value="1"/>
</dbReference>
<reference evidence="12" key="1">
    <citation type="journal article" date="2016" name="Nat. Genet.">
        <title>The genome sequences of Arachis duranensis and Arachis ipaensis, the diploid ancestors of cultivated peanut.</title>
        <authorList>
            <person name="Bertioli D.J."/>
            <person name="Cannon S.B."/>
            <person name="Froenicke L."/>
            <person name="Huang G."/>
            <person name="Farmer A.D."/>
            <person name="Cannon E.K."/>
            <person name="Liu X."/>
            <person name="Gao D."/>
            <person name="Clevenger J."/>
            <person name="Dash S."/>
            <person name="Ren L."/>
            <person name="Moretzsohn M.C."/>
            <person name="Shirasawa K."/>
            <person name="Huang W."/>
            <person name="Vidigal B."/>
            <person name="Abernathy B."/>
            <person name="Chu Y."/>
            <person name="Niederhuth C.E."/>
            <person name="Umale P."/>
            <person name="Araujo A.C."/>
            <person name="Kozik A."/>
            <person name="Kim K.D."/>
            <person name="Burow M.D."/>
            <person name="Varshney R.K."/>
            <person name="Wang X."/>
            <person name="Zhang X."/>
            <person name="Barkley N."/>
            <person name="Guimaraes P.M."/>
            <person name="Isobe S."/>
            <person name="Guo B."/>
            <person name="Liao B."/>
            <person name="Stalker H.T."/>
            <person name="Schmitz R.J."/>
            <person name="Scheffler B.E."/>
            <person name="Leal-Bertioli S.C."/>
            <person name="Xun X."/>
            <person name="Jackson S.A."/>
            <person name="Michelmore R."/>
            <person name="Ozias-Akins P."/>
        </authorList>
    </citation>
    <scope>NUCLEOTIDE SEQUENCE [LARGE SCALE GENOMIC DNA]</scope>
    <source>
        <strain evidence="12">cv. V14167</strain>
    </source>
</reference>
<dbReference type="KEGG" id="adu:107477681"/>
<evidence type="ECO:0000256" key="5">
    <source>
        <dbReference type="ARBA" id="ARBA00022840"/>
    </source>
</evidence>
<evidence type="ECO:0000256" key="9">
    <source>
        <dbReference type="RuleBase" id="RU363044"/>
    </source>
</evidence>
<dbReference type="CDD" id="cd18037">
    <property type="entry name" value="DEXSc_Pif1_like"/>
    <property type="match status" value="1"/>
</dbReference>
<dbReference type="GO" id="GO:0043139">
    <property type="term" value="F:5'-3' DNA helicase activity"/>
    <property type="evidence" value="ECO:0007669"/>
    <property type="project" value="UniProtKB-EC"/>
</dbReference>
<keyword evidence="7 9" id="KW-0234">DNA repair</keyword>
<dbReference type="SUPFAM" id="SSF52540">
    <property type="entry name" value="P-loop containing nucleoside triphosphate hydrolases"/>
    <property type="match status" value="2"/>
</dbReference>
<comment type="cofactor">
    <cofactor evidence="9">
        <name>Mg(2+)</name>
        <dbReference type="ChEBI" id="CHEBI:18420"/>
    </cofactor>
</comment>
<keyword evidence="8" id="KW-0413">Isomerase</keyword>
<gene>
    <name evidence="14" type="primary">LOC127747481</name>
    <name evidence="13" type="synonym">LOC107477681</name>
</gene>
<evidence type="ECO:0000256" key="3">
    <source>
        <dbReference type="ARBA" id="ARBA00022801"/>
    </source>
</evidence>
<dbReference type="Proteomes" id="UP000515211">
    <property type="component" value="Chromosome 1"/>
</dbReference>
<accession>A0A9C6TJ59</accession>
<dbReference type="Gene3D" id="3.40.50.300">
    <property type="entry name" value="P-loop containing nucleotide triphosphate hydrolases"/>
    <property type="match status" value="1"/>
</dbReference>
<evidence type="ECO:0000256" key="8">
    <source>
        <dbReference type="ARBA" id="ARBA00023235"/>
    </source>
</evidence>
<feature type="domain" description="DNA helicase Pif1-like DEAD-box helicase" evidence="10">
    <location>
        <begin position="110"/>
        <end position="309"/>
    </location>
</feature>
<keyword evidence="4 9" id="KW-0347">Helicase</keyword>
<evidence type="ECO:0000256" key="6">
    <source>
        <dbReference type="ARBA" id="ARBA00023125"/>
    </source>
</evidence>
<evidence type="ECO:0000256" key="2">
    <source>
        <dbReference type="ARBA" id="ARBA00022763"/>
    </source>
</evidence>
<dbReference type="GO" id="GO:0005524">
    <property type="term" value="F:ATP binding"/>
    <property type="evidence" value="ECO:0007669"/>
    <property type="project" value="UniProtKB-KW"/>
</dbReference>
<evidence type="ECO:0000313" key="14">
    <source>
        <dbReference type="RefSeq" id="XP_052117390.1"/>
    </source>
</evidence>
<keyword evidence="6" id="KW-0238">DNA-binding</keyword>